<reference evidence="3 4" key="1">
    <citation type="submission" date="2019-07" db="EMBL/GenBank/DDBJ databases">
        <title>Whole genome shotgun sequence of Gluconobacter wancherniae NBRC 103581.</title>
        <authorList>
            <person name="Hosoyama A."/>
            <person name="Uohara A."/>
            <person name="Ohji S."/>
            <person name="Ichikawa N."/>
        </authorList>
    </citation>
    <scope>NUCLEOTIDE SEQUENCE [LARGE SCALE GENOMIC DNA]</scope>
    <source>
        <strain evidence="3 4">NBRC 103581</strain>
    </source>
</reference>
<evidence type="ECO:0000256" key="1">
    <source>
        <dbReference type="ARBA" id="ARBA00006484"/>
    </source>
</evidence>
<evidence type="ECO:0008006" key="5">
    <source>
        <dbReference type="Google" id="ProtNLM"/>
    </source>
</evidence>
<dbReference type="EMBL" id="BJUZ01000002">
    <property type="protein sequence ID" value="GEK93997.1"/>
    <property type="molecule type" value="Genomic_DNA"/>
</dbReference>
<accession>A0A511B852</accession>
<protein>
    <recommendedName>
        <fullName evidence="5">Short-chain dehydrogenase</fullName>
    </recommendedName>
</protein>
<dbReference type="PANTHER" id="PTHR42760:SF133">
    <property type="entry name" value="3-OXOACYL-[ACYL-CARRIER-PROTEIN] REDUCTASE"/>
    <property type="match status" value="1"/>
</dbReference>
<evidence type="ECO:0000313" key="4">
    <source>
        <dbReference type="Proteomes" id="UP000321230"/>
    </source>
</evidence>
<dbReference type="RefSeq" id="WP_228118509.1">
    <property type="nucleotide sequence ID" value="NZ_BARC01000008.1"/>
</dbReference>
<evidence type="ECO:0000313" key="3">
    <source>
        <dbReference type="EMBL" id="GEK93997.1"/>
    </source>
</evidence>
<dbReference type="Pfam" id="PF00106">
    <property type="entry name" value="adh_short"/>
    <property type="match status" value="1"/>
</dbReference>
<dbReference type="AlphaFoldDB" id="A0A511B852"/>
<gene>
    <name evidence="3" type="ORF">GWA01_17670</name>
</gene>
<dbReference type="Proteomes" id="UP000321230">
    <property type="component" value="Unassembled WGS sequence"/>
</dbReference>
<comment type="caution">
    <text evidence="3">The sequence shown here is derived from an EMBL/GenBank/DDBJ whole genome shotgun (WGS) entry which is preliminary data.</text>
</comment>
<comment type="similarity">
    <text evidence="1">Belongs to the short-chain dehydrogenases/reductases (SDR) family.</text>
</comment>
<dbReference type="SUPFAM" id="SSF51735">
    <property type="entry name" value="NAD(P)-binding Rossmann-fold domains"/>
    <property type="match status" value="1"/>
</dbReference>
<dbReference type="Gene3D" id="3.40.50.720">
    <property type="entry name" value="NAD(P)-binding Rossmann-like Domain"/>
    <property type="match status" value="1"/>
</dbReference>
<evidence type="ECO:0000256" key="2">
    <source>
        <dbReference type="ARBA" id="ARBA00023002"/>
    </source>
</evidence>
<name>A0A511B852_9PROT</name>
<dbReference type="InterPro" id="IPR002347">
    <property type="entry name" value="SDR_fam"/>
</dbReference>
<dbReference type="InterPro" id="IPR036291">
    <property type="entry name" value="NAD(P)-bd_dom_sf"/>
</dbReference>
<keyword evidence="4" id="KW-1185">Reference proteome</keyword>
<sequence>MRPVAVVTGATGGIGKEIVGLLIADGYQVHALTRRPEELHTELPGHGEFLVPLSCDLMLPDALQQAADTLVEQGRPIQALIHCAGSIHPEAAGSIRKEHLETQMMINLTAPMLLTSKLVPLMHKGSHIVFVNSMAGILPLRGNSVYTATKFGLRGFARSVSLDLQSRGVRVSSIFPGAVDTPMLMKEMEDGGSALNFVSTPIPAHDLAKLIVQTCTGRGGEFFRPRIDGAFSHACLMMPWLLRLTLPILQMVGTQGQRRFLARRSKNI</sequence>
<organism evidence="3 4">
    <name type="scientific">Gluconobacter wancherniae NBRC 103581</name>
    <dbReference type="NCBI Taxonomy" id="656744"/>
    <lineage>
        <taxon>Bacteria</taxon>
        <taxon>Pseudomonadati</taxon>
        <taxon>Pseudomonadota</taxon>
        <taxon>Alphaproteobacteria</taxon>
        <taxon>Acetobacterales</taxon>
        <taxon>Acetobacteraceae</taxon>
        <taxon>Gluconobacter</taxon>
    </lineage>
</organism>
<dbReference type="GO" id="GO:0016616">
    <property type="term" value="F:oxidoreductase activity, acting on the CH-OH group of donors, NAD or NADP as acceptor"/>
    <property type="evidence" value="ECO:0007669"/>
    <property type="project" value="TreeGrafter"/>
</dbReference>
<keyword evidence="2" id="KW-0560">Oxidoreductase</keyword>
<dbReference type="InterPro" id="IPR020904">
    <property type="entry name" value="Sc_DH/Rdtase_CS"/>
</dbReference>
<dbReference type="PANTHER" id="PTHR42760">
    <property type="entry name" value="SHORT-CHAIN DEHYDROGENASES/REDUCTASES FAMILY MEMBER"/>
    <property type="match status" value="1"/>
</dbReference>
<dbReference type="PROSITE" id="PS00061">
    <property type="entry name" value="ADH_SHORT"/>
    <property type="match status" value="1"/>
</dbReference>
<dbReference type="PRINTS" id="PR00081">
    <property type="entry name" value="GDHRDH"/>
</dbReference>
<proteinExistence type="inferred from homology"/>